<proteinExistence type="predicted"/>
<dbReference type="InterPro" id="IPR007016">
    <property type="entry name" value="O-antigen_ligase-rel_domated"/>
</dbReference>
<dbReference type="Proteomes" id="UP000473525">
    <property type="component" value="Unassembled WGS sequence"/>
</dbReference>
<feature type="transmembrane region" description="Helical" evidence="5">
    <location>
        <begin position="247"/>
        <end position="266"/>
    </location>
</feature>
<keyword evidence="4 5" id="KW-0472">Membrane</keyword>
<evidence type="ECO:0000256" key="2">
    <source>
        <dbReference type="ARBA" id="ARBA00022692"/>
    </source>
</evidence>
<feature type="transmembrane region" description="Helical" evidence="5">
    <location>
        <begin position="408"/>
        <end position="425"/>
    </location>
</feature>
<dbReference type="PANTHER" id="PTHR37422">
    <property type="entry name" value="TEICHURONIC ACID BIOSYNTHESIS PROTEIN TUAE"/>
    <property type="match status" value="1"/>
</dbReference>
<accession>A0A6L6XW09</accession>
<organism evidence="7 8">
    <name type="scientific">Nocardioides agri</name>
    <dbReference type="NCBI Taxonomy" id="2682843"/>
    <lineage>
        <taxon>Bacteria</taxon>
        <taxon>Bacillati</taxon>
        <taxon>Actinomycetota</taxon>
        <taxon>Actinomycetes</taxon>
        <taxon>Propionibacteriales</taxon>
        <taxon>Nocardioidaceae</taxon>
        <taxon>Nocardioides</taxon>
    </lineage>
</organism>
<dbReference type="PANTHER" id="PTHR37422:SF13">
    <property type="entry name" value="LIPOPOLYSACCHARIDE BIOSYNTHESIS PROTEIN PA4999-RELATED"/>
    <property type="match status" value="1"/>
</dbReference>
<feature type="transmembrane region" description="Helical" evidence="5">
    <location>
        <begin position="87"/>
        <end position="105"/>
    </location>
</feature>
<evidence type="ECO:0000256" key="4">
    <source>
        <dbReference type="ARBA" id="ARBA00023136"/>
    </source>
</evidence>
<evidence type="ECO:0000259" key="6">
    <source>
        <dbReference type="Pfam" id="PF04932"/>
    </source>
</evidence>
<comment type="caution">
    <text evidence="7">The sequence shown here is derived from an EMBL/GenBank/DDBJ whole genome shotgun (WGS) entry which is preliminary data.</text>
</comment>
<feature type="domain" description="O-antigen ligase-related" evidence="6">
    <location>
        <begin position="211"/>
        <end position="365"/>
    </location>
</feature>
<feature type="transmembrane region" description="Helical" evidence="5">
    <location>
        <begin position="226"/>
        <end position="242"/>
    </location>
</feature>
<sequence>MTAMAATETVGPDAVAESDATSWRDWVGLGLVLVLLSLATFSVPFPGSDSGRLDVYASEGLAAVIGAVLLVLLLTRRWRPGSACRRLILVSVVFLAWYLVVSGVRQATGEEVKQSALVLRTTILPLVCYALIDIGWDRPLRVVRGLVLVDLGVSLVHLPEWQDMRMSDYLGNSMVYGAFLVMLIPLNVYVLATRGSSRGDVVLKVAAVLNLAFGLVMPVWTGSRSLTMLCGLVFVVSVAALVRRAGVLLLIAAVVVVVGATHAAVWKTNPGGAAFGIYRVVPAPATNSAEEAAIEVVESEKGKADLNRSALQRQSIDEIEEDPLFTDGRVYFPYDNDLGEETASPHNFVLEHLNAYGVVGFLLYLGMFAVVLLPGCTTISMRRPGAAENVCAWLTLGTTMGFSLAQPTMMIFTVTIPLWLVIAAMKHRQAELSPAPPGSDR</sequence>
<comment type="subcellular location">
    <subcellularLocation>
        <location evidence="1">Membrane</location>
        <topology evidence="1">Multi-pass membrane protein</topology>
    </subcellularLocation>
</comment>
<reference evidence="7 8" key="1">
    <citation type="submission" date="2019-12" db="EMBL/GenBank/DDBJ databases">
        <authorList>
            <person name="Huq M.A."/>
        </authorList>
    </citation>
    <scope>NUCLEOTIDE SEQUENCE [LARGE SCALE GENOMIC DNA]</scope>
    <source>
        <strain evidence="7 8">MAH-18</strain>
    </source>
</reference>
<dbReference type="GO" id="GO:0016020">
    <property type="term" value="C:membrane"/>
    <property type="evidence" value="ECO:0007669"/>
    <property type="project" value="UniProtKB-SubCell"/>
</dbReference>
<evidence type="ECO:0000313" key="7">
    <source>
        <dbReference type="EMBL" id="MVQ49735.1"/>
    </source>
</evidence>
<feature type="transmembrane region" description="Helical" evidence="5">
    <location>
        <begin position="201"/>
        <end position="220"/>
    </location>
</feature>
<dbReference type="InterPro" id="IPR051533">
    <property type="entry name" value="WaaL-like"/>
</dbReference>
<protein>
    <recommendedName>
        <fullName evidence="6">O-antigen ligase-related domain-containing protein</fullName>
    </recommendedName>
</protein>
<feature type="transmembrane region" description="Helical" evidence="5">
    <location>
        <begin position="26"/>
        <end position="43"/>
    </location>
</feature>
<feature type="transmembrane region" description="Helical" evidence="5">
    <location>
        <begin position="353"/>
        <end position="373"/>
    </location>
</feature>
<dbReference type="Pfam" id="PF04932">
    <property type="entry name" value="Wzy_C"/>
    <property type="match status" value="1"/>
</dbReference>
<keyword evidence="8" id="KW-1185">Reference proteome</keyword>
<feature type="transmembrane region" description="Helical" evidence="5">
    <location>
        <begin position="55"/>
        <end position="75"/>
    </location>
</feature>
<dbReference type="EMBL" id="WSEK01000004">
    <property type="protein sequence ID" value="MVQ49735.1"/>
    <property type="molecule type" value="Genomic_DNA"/>
</dbReference>
<evidence type="ECO:0000256" key="1">
    <source>
        <dbReference type="ARBA" id="ARBA00004141"/>
    </source>
</evidence>
<keyword evidence="2 5" id="KW-0812">Transmembrane</keyword>
<gene>
    <name evidence="7" type="ORF">GON03_11130</name>
</gene>
<evidence type="ECO:0000313" key="8">
    <source>
        <dbReference type="Proteomes" id="UP000473525"/>
    </source>
</evidence>
<dbReference type="AlphaFoldDB" id="A0A6L6XW09"/>
<feature type="transmembrane region" description="Helical" evidence="5">
    <location>
        <begin position="173"/>
        <end position="192"/>
    </location>
</feature>
<name>A0A6L6XW09_9ACTN</name>
<evidence type="ECO:0000256" key="3">
    <source>
        <dbReference type="ARBA" id="ARBA00022989"/>
    </source>
</evidence>
<keyword evidence="3 5" id="KW-1133">Transmembrane helix</keyword>
<evidence type="ECO:0000256" key="5">
    <source>
        <dbReference type="SAM" id="Phobius"/>
    </source>
</evidence>